<dbReference type="Gene3D" id="3.30.1940.10">
    <property type="entry name" value="YtpR-like"/>
    <property type="match status" value="1"/>
</dbReference>
<evidence type="ECO:0000256" key="1">
    <source>
        <dbReference type="ARBA" id="ARBA00022555"/>
    </source>
</evidence>
<sequence length="208" mass="23042">MWLSFYNPRGVGDVLMLTSADLPRELIETETLSDVTRIYNKENKETIGYNINNISTYMEIKGTGHVLLEDAQIEQINQLFYEQGFETIKISNEPRIVVGKVVECVDHENSDHLHVTQTQVGPADVQQIVCGASNIDQGQTVVVALSGAVMPNGQIIWPGELRGVKSNGMICSAYELGLDPDHERQGILVLDDELTPGTPFESIKDQLD</sequence>
<evidence type="ECO:0000313" key="6">
    <source>
        <dbReference type="EMBL" id="WWC54193.1"/>
    </source>
</evidence>
<evidence type="ECO:0000313" key="8">
    <source>
        <dbReference type="Proteomes" id="UP001069047"/>
    </source>
</evidence>
<accession>A0A9Q4DEF1</accession>
<name>A0A1E9PB28_9LACT</name>
<dbReference type="GO" id="GO:0000049">
    <property type="term" value="F:tRNA binding"/>
    <property type="evidence" value="ECO:0007669"/>
    <property type="project" value="UniProtKB-UniRule"/>
</dbReference>
<dbReference type="CDD" id="cd02796">
    <property type="entry name" value="tRNA_bind_bactPheRS"/>
    <property type="match status" value="1"/>
</dbReference>
<dbReference type="SUPFAM" id="SSF50249">
    <property type="entry name" value="Nucleic acid-binding proteins"/>
    <property type="match status" value="1"/>
</dbReference>
<reference evidence="5" key="2">
    <citation type="submission" date="2022-09" db="EMBL/GenBank/DDBJ databases">
        <title>Aerococcus urinae taxonomy study.</title>
        <authorList>
            <person name="Christensen J."/>
            <person name="Senneby E."/>
        </authorList>
    </citation>
    <scope>NUCLEOTIDE SEQUENCE</scope>
    <source>
        <strain evidence="5">LUND-41-B12</strain>
    </source>
</reference>
<accession>A0A1E9PB28</accession>
<dbReference type="InterPro" id="IPR033714">
    <property type="entry name" value="tRNA_bind_bactPheRS"/>
</dbReference>
<proteinExistence type="predicted"/>
<keyword evidence="2 3" id="KW-0694">RNA-binding</keyword>
<dbReference type="PROSITE" id="PS50886">
    <property type="entry name" value="TRBD"/>
    <property type="match status" value="1"/>
</dbReference>
<gene>
    <name evidence="6" type="ORF">DBT44_0007240</name>
    <name evidence="5" type="ORF">ODY61_06200</name>
</gene>
<dbReference type="InterPro" id="IPR012340">
    <property type="entry name" value="NA-bd_OB-fold"/>
</dbReference>
<dbReference type="AlphaFoldDB" id="A0A1E9PB28"/>
<dbReference type="InterPro" id="IPR002547">
    <property type="entry name" value="tRNA-bd_dom"/>
</dbReference>
<dbReference type="FunFam" id="2.40.50.140:FF:000045">
    <property type="entry name" value="Phenylalanine--tRNA ligase beta subunit"/>
    <property type="match status" value="1"/>
</dbReference>
<dbReference type="Pfam" id="PF14794">
    <property type="entry name" value="DUF4479"/>
    <property type="match status" value="1"/>
</dbReference>
<evidence type="ECO:0000259" key="4">
    <source>
        <dbReference type="PROSITE" id="PS50886"/>
    </source>
</evidence>
<dbReference type="InterPro" id="IPR037154">
    <property type="entry name" value="YtpR-like_sf"/>
</dbReference>
<dbReference type="RefSeq" id="WP_070560438.1">
    <property type="nucleotide sequence ID" value="NZ_CAJHLG010000003.1"/>
</dbReference>
<dbReference type="EMBL" id="CP145132">
    <property type="protein sequence ID" value="WWC54193.1"/>
    <property type="molecule type" value="Genomic_DNA"/>
</dbReference>
<dbReference type="Gene3D" id="2.40.50.140">
    <property type="entry name" value="Nucleic acid-binding proteins"/>
    <property type="match status" value="1"/>
</dbReference>
<keyword evidence="1 3" id="KW-0820">tRNA-binding</keyword>
<evidence type="ECO:0000313" key="5">
    <source>
        <dbReference type="EMBL" id="MCY3087713.1"/>
    </source>
</evidence>
<dbReference type="EMBL" id="JAOTMY010000002">
    <property type="protein sequence ID" value="MCY3087713.1"/>
    <property type="molecule type" value="Genomic_DNA"/>
</dbReference>
<dbReference type="InterPro" id="IPR027855">
    <property type="entry name" value="DUF4479"/>
</dbReference>
<keyword evidence="7" id="KW-1185">Reference proteome</keyword>
<reference evidence="6 7" key="1">
    <citation type="journal article" date="2020" name="J. Bacteriol.">
        <title>Aerococcus urinae Isolated from Women with Lower Urinary Tract Symptoms: In Vitro Aggregation and Genome Analysis.</title>
        <authorList>
            <person name="Hilt E.E."/>
            <person name="Putonti C."/>
            <person name="Thomas-White K."/>
            <person name="Lewis A.L."/>
            <person name="Visick K.L."/>
            <person name="Gilbert N.M."/>
            <person name="Wolfe A.J."/>
        </authorList>
    </citation>
    <scope>NUCLEOTIDE SEQUENCE [LARGE SCALE GENOMIC DNA]</scope>
    <source>
        <strain evidence="6 7">UMB1016</strain>
    </source>
</reference>
<evidence type="ECO:0000256" key="2">
    <source>
        <dbReference type="ARBA" id="ARBA00022884"/>
    </source>
</evidence>
<dbReference type="Proteomes" id="UP001069047">
    <property type="component" value="Unassembled WGS sequence"/>
</dbReference>
<dbReference type="GeneID" id="89334575"/>
<dbReference type="Pfam" id="PF01588">
    <property type="entry name" value="tRNA_bind"/>
    <property type="match status" value="1"/>
</dbReference>
<evidence type="ECO:0000256" key="3">
    <source>
        <dbReference type="PROSITE-ProRule" id="PRU00209"/>
    </source>
</evidence>
<dbReference type="Proteomes" id="UP000250354">
    <property type="component" value="Chromosome"/>
</dbReference>
<evidence type="ECO:0000313" key="7">
    <source>
        <dbReference type="Proteomes" id="UP000250354"/>
    </source>
</evidence>
<feature type="domain" description="TRNA-binding" evidence="4">
    <location>
        <begin position="90"/>
        <end position="201"/>
    </location>
</feature>
<reference evidence="6" key="3">
    <citation type="submission" date="2024-02" db="EMBL/GenBank/DDBJ databases">
        <authorList>
            <person name="Choi B."/>
        </authorList>
    </citation>
    <scope>NUCLEOTIDE SEQUENCE</scope>
    <source>
        <strain evidence="6">UMB1016</strain>
    </source>
</reference>
<organism evidence="5 8">
    <name type="scientific">Aerococcus mictus</name>
    <dbReference type="NCBI Taxonomy" id="2976810"/>
    <lineage>
        <taxon>Bacteria</taxon>
        <taxon>Bacillati</taxon>
        <taxon>Bacillota</taxon>
        <taxon>Bacilli</taxon>
        <taxon>Lactobacillales</taxon>
        <taxon>Aerococcaceae</taxon>
        <taxon>Aerococcus</taxon>
    </lineage>
</organism>
<dbReference type="NCBIfam" id="NF045760">
    <property type="entry name" value="YtpR"/>
    <property type="match status" value="1"/>
</dbReference>
<protein>
    <submittedName>
        <fullName evidence="5">DUF4479 and tRNA-binding domain-containing protein</fullName>
    </submittedName>
</protein>